<dbReference type="SUPFAM" id="SSF50090">
    <property type="entry name" value="Electron transport accessory proteins"/>
    <property type="match status" value="1"/>
</dbReference>
<dbReference type="Gene3D" id="1.10.472.20">
    <property type="entry name" value="Nitrile hydratase, beta subunit"/>
    <property type="match status" value="1"/>
</dbReference>
<dbReference type="InterPro" id="IPR049054">
    <property type="entry name" value="CN_hydtase_beta-like_N"/>
</dbReference>
<dbReference type="InterPro" id="IPR023808">
    <property type="entry name" value="Nitrile_Hydratase_acc_put"/>
</dbReference>
<organism evidence="3 4">
    <name type="scientific">Pseudonocardia broussonetiae</name>
    <dbReference type="NCBI Taxonomy" id="2736640"/>
    <lineage>
        <taxon>Bacteria</taxon>
        <taxon>Bacillati</taxon>
        <taxon>Actinomycetota</taxon>
        <taxon>Actinomycetes</taxon>
        <taxon>Pseudonocardiales</taxon>
        <taxon>Pseudonocardiaceae</taxon>
        <taxon>Pseudonocardia</taxon>
    </lineage>
</organism>
<dbReference type="RefSeq" id="WP_172157057.1">
    <property type="nucleotide sequence ID" value="NZ_CP053564.1"/>
</dbReference>
<keyword evidence="4" id="KW-1185">Reference proteome</keyword>
<dbReference type="InterPro" id="IPR042262">
    <property type="entry name" value="CN_hydtase_beta_C"/>
</dbReference>
<evidence type="ECO:0000313" key="4">
    <source>
        <dbReference type="Proteomes" id="UP000505377"/>
    </source>
</evidence>
<evidence type="ECO:0000256" key="1">
    <source>
        <dbReference type="SAM" id="MobiDB-lite"/>
    </source>
</evidence>
<accession>A0A6M6JI83</accession>
<evidence type="ECO:0000313" key="3">
    <source>
        <dbReference type="EMBL" id="QJY46129.1"/>
    </source>
</evidence>
<dbReference type="NCBIfam" id="TIGR03889">
    <property type="entry name" value="nitrile_acc"/>
    <property type="match status" value="1"/>
</dbReference>
<dbReference type="EMBL" id="CP053564">
    <property type="protein sequence ID" value="QJY46129.1"/>
    <property type="molecule type" value="Genomic_DNA"/>
</dbReference>
<dbReference type="Pfam" id="PF21006">
    <property type="entry name" value="NHase_beta_N"/>
    <property type="match status" value="1"/>
</dbReference>
<proteinExistence type="predicted"/>
<gene>
    <name evidence="3" type="ORF">HOP40_10200</name>
</gene>
<dbReference type="Proteomes" id="UP000505377">
    <property type="component" value="Chromosome"/>
</dbReference>
<name>A0A6M6JI83_9PSEU</name>
<feature type="region of interest" description="Disordered" evidence="1">
    <location>
        <begin position="105"/>
        <end position="131"/>
    </location>
</feature>
<evidence type="ECO:0000259" key="2">
    <source>
        <dbReference type="Pfam" id="PF21006"/>
    </source>
</evidence>
<protein>
    <submittedName>
        <fullName evidence="3">Nitrile hydratase accessory protein</fullName>
    </submittedName>
</protein>
<feature type="domain" description="Nitrile hydratase beta subunit-like N-terminal" evidence="2">
    <location>
        <begin position="24"/>
        <end position="106"/>
    </location>
</feature>
<feature type="region of interest" description="Disordered" evidence="1">
    <location>
        <begin position="1"/>
        <end position="22"/>
    </location>
</feature>
<feature type="compositionally biased region" description="Basic and acidic residues" evidence="1">
    <location>
        <begin position="1"/>
        <end position="10"/>
    </location>
</feature>
<sequence>MTAGTTHREAPLAYEGAAAPPRSNGELVFTEPWESRAFGMAVSLHDAGAFAWPVFQQALIARVAEWEAAHPDGVGYRYYEQWLSALEDVLDGDGTVPLAQARSRAGELAGRPAGYDHEHAPGEGHGHGHGH</sequence>
<dbReference type="InterPro" id="IPR008990">
    <property type="entry name" value="Elect_transpt_acc-like_dom_sf"/>
</dbReference>
<reference evidence="3 4" key="1">
    <citation type="submission" date="2020-05" db="EMBL/GenBank/DDBJ databases">
        <authorList>
            <person name="Mo P."/>
        </authorList>
    </citation>
    <scope>NUCLEOTIDE SEQUENCE [LARGE SCALE GENOMIC DNA]</scope>
    <source>
        <strain evidence="3 4">Gen01</strain>
    </source>
</reference>
<feature type="compositionally biased region" description="Basic and acidic residues" evidence="1">
    <location>
        <begin position="114"/>
        <end position="131"/>
    </location>
</feature>
<dbReference type="KEGG" id="pbro:HOP40_10200"/>
<dbReference type="AlphaFoldDB" id="A0A6M6JI83"/>